<evidence type="ECO:0000256" key="1">
    <source>
        <dbReference type="SAM" id="SignalP"/>
    </source>
</evidence>
<dbReference type="AlphaFoldDB" id="A0A170Z7Y7"/>
<feature type="chain" id="PRO_5007904981" description="Outer membrane protein beta-barrel domain-containing protein" evidence="1">
    <location>
        <begin position="21"/>
        <end position="199"/>
    </location>
</feature>
<dbReference type="OrthoDB" id="996613at2"/>
<evidence type="ECO:0000313" key="3">
    <source>
        <dbReference type="Proteomes" id="UP000076586"/>
    </source>
</evidence>
<evidence type="ECO:0008006" key="4">
    <source>
        <dbReference type="Google" id="ProtNLM"/>
    </source>
</evidence>
<comment type="caution">
    <text evidence="2">The sequence shown here is derived from an EMBL/GenBank/DDBJ whole genome shotgun (WGS) entry which is preliminary data.</text>
</comment>
<protein>
    <recommendedName>
        <fullName evidence="4">Outer membrane protein beta-barrel domain-containing protein</fullName>
    </recommendedName>
</protein>
<name>A0A170Z7Y7_9BACT</name>
<evidence type="ECO:0000313" key="2">
    <source>
        <dbReference type="EMBL" id="GAT62409.1"/>
    </source>
</evidence>
<keyword evidence="1" id="KW-0732">Signal</keyword>
<organism evidence="2 3">
    <name type="scientific">Paludibacter jiangxiensis</name>
    <dbReference type="NCBI Taxonomy" id="681398"/>
    <lineage>
        <taxon>Bacteria</taxon>
        <taxon>Pseudomonadati</taxon>
        <taxon>Bacteroidota</taxon>
        <taxon>Bacteroidia</taxon>
        <taxon>Bacteroidales</taxon>
        <taxon>Paludibacteraceae</taxon>
        <taxon>Paludibacter</taxon>
    </lineage>
</organism>
<dbReference type="EMBL" id="BDCR01000001">
    <property type="protein sequence ID" value="GAT62409.1"/>
    <property type="molecule type" value="Genomic_DNA"/>
</dbReference>
<keyword evidence="3" id="KW-1185">Reference proteome</keyword>
<feature type="signal peptide" evidence="1">
    <location>
        <begin position="1"/>
        <end position="20"/>
    </location>
</feature>
<proteinExistence type="predicted"/>
<reference evidence="3" key="1">
    <citation type="submission" date="2016-04" db="EMBL/GenBank/DDBJ databases">
        <title>Draft genome sequence of Paludibacter jiangxiensis strain NM7.</title>
        <authorList>
            <person name="Qiu Y."/>
            <person name="Matsuura N."/>
            <person name="Ohashi A."/>
            <person name="Tourlousse M.D."/>
            <person name="Sekiguchi Y."/>
        </authorList>
    </citation>
    <scope>NUCLEOTIDE SEQUENCE [LARGE SCALE GENOMIC DNA]</scope>
    <source>
        <strain evidence="3">NM7</strain>
    </source>
</reference>
<accession>A0A170Z7Y7</accession>
<gene>
    <name evidence="2" type="ORF">PJIAN_11002</name>
</gene>
<dbReference type="Proteomes" id="UP000076586">
    <property type="component" value="Unassembled WGS sequence"/>
</dbReference>
<reference evidence="3" key="2">
    <citation type="journal article" date="2017" name="Genome Announc.">
        <title>Draft genome sequence of Paludibacter jiangxiensis NM7(T), a propionate-producing fermentative bacterium.</title>
        <authorList>
            <person name="Qiu Y.-L."/>
            <person name="Tourlousse D.M."/>
            <person name="Matsuura N."/>
            <person name="Ohashi A."/>
            <person name="Sekiguchi Y."/>
        </authorList>
    </citation>
    <scope>NUCLEOTIDE SEQUENCE [LARGE SCALE GENOMIC DNA]</scope>
    <source>
        <strain evidence="3">NM7</strain>
    </source>
</reference>
<dbReference type="STRING" id="681398.PJIAN_11002"/>
<sequence>MKKRFFLCVMLMLSSLGLWAQSDSVQMAAPVRTWNVRSAIEVESLVPMFMTGGFHIGIGYRLDKFRVRLSVINGGSYDAEKAGINNSSSDFKRFYKTSPGLFFGYNVWRNLELYSYLELHTFEIEQRSTGVRKNLFSTDTGLGLSYQFFIGNIFYIQPGLHLYLRKRNSIDFETARYIIPGADFSPVLRLGARLWSKSK</sequence>
<dbReference type="RefSeq" id="WP_068702565.1">
    <property type="nucleotide sequence ID" value="NZ_BDCR01000001.1"/>
</dbReference>